<organism evidence="2 3">
    <name type="scientific">Calocera cornea HHB12733</name>
    <dbReference type="NCBI Taxonomy" id="1353952"/>
    <lineage>
        <taxon>Eukaryota</taxon>
        <taxon>Fungi</taxon>
        <taxon>Dikarya</taxon>
        <taxon>Basidiomycota</taxon>
        <taxon>Agaricomycotina</taxon>
        <taxon>Dacrymycetes</taxon>
        <taxon>Dacrymycetales</taxon>
        <taxon>Dacrymycetaceae</taxon>
        <taxon>Calocera</taxon>
    </lineage>
</organism>
<protein>
    <submittedName>
        <fullName evidence="2">Glycosyltransferase family 32 protein</fullName>
    </submittedName>
</protein>
<dbReference type="InParanoid" id="A0A165EHP6"/>
<gene>
    <name evidence="2" type="ORF">CALCODRAFT_499318</name>
</gene>
<dbReference type="AlphaFoldDB" id="A0A165EHP6"/>
<dbReference type="Proteomes" id="UP000076842">
    <property type="component" value="Unassembled WGS sequence"/>
</dbReference>
<dbReference type="SUPFAM" id="SSF53448">
    <property type="entry name" value="Nucleotide-diphospho-sugar transferases"/>
    <property type="match status" value="1"/>
</dbReference>
<sequence length="384" mass="42848">MLGLTLPIPFPFLPHRLFLALLALLALSTAYYLGRLSPIPLTTTPPYASASLALTARIPFYVPPSLFPSPNLPKDLPPLPPLAVNTSAFPAPTKGNQVPPIVHTIYHLSGDRPPPLPYFHYLALRSALLSLKPRLMLMHHHHSSPPHGPYWDLLAPHITLSPLTPPTEVYGHRLTHFAHKADVLRLQLLIAFGGIYVDIDTYVLRNFDRAGLMTQDVVLGMEMSPDSRRTALEPGGLCNAVIVARPEAPFLQRWLATYESFDGSVWAGHSVAKPWELARLYPRELTVLGNRAMFYPLWRGEDIDLVHVPSEAGKGGWDFFKSGQLTYHAWESLAMQYLEPLTPSRVLKGESSFTRMVRAFVGPEDTKVEKRLLKERDADAAEGR</sequence>
<dbReference type="OrthoDB" id="409543at2759"/>
<dbReference type="InterPro" id="IPR029044">
    <property type="entry name" value="Nucleotide-diphossugar_trans"/>
</dbReference>
<dbReference type="PANTHER" id="PTHR46830:SF2">
    <property type="entry name" value="ALPHA-1,4-N-ACETYLGLUCOSAMINYLTRANSFERASE"/>
    <property type="match status" value="1"/>
</dbReference>
<proteinExistence type="inferred from homology"/>
<dbReference type="PANTHER" id="PTHR46830">
    <property type="entry name" value="TRANSFERASE, PUTATIVE-RELATED"/>
    <property type="match status" value="1"/>
</dbReference>
<dbReference type="Pfam" id="PF04488">
    <property type="entry name" value="Gly_transf_sug"/>
    <property type="match status" value="1"/>
</dbReference>
<comment type="similarity">
    <text evidence="1">Belongs to the glycosyltransferase 32 family.</text>
</comment>
<reference evidence="2 3" key="1">
    <citation type="journal article" date="2016" name="Mol. Biol. Evol.">
        <title>Comparative Genomics of Early-Diverging Mushroom-Forming Fungi Provides Insights into the Origins of Lignocellulose Decay Capabilities.</title>
        <authorList>
            <person name="Nagy L.G."/>
            <person name="Riley R."/>
            <person name="Tritt A."/>
            <person name="Adam C."/>
            <person name="Daum C."/>
            <person name="Floudas D."/>
            <person name="Sun H."/>
            <person name="Yadav J.S."/>
            <person name="Pangilinan J."/>
            <person name="Larsson K.H."/>
            <person name="Matsuura K."/>
            <person name="Barry K."/>
            <person name="Labutti K."/>
            <person name="Kuo R."/>
            <person name="Ohm R.A."/>
            <person name="Bhattacharya S.S."/>
            <person name="Shirouzu T."/>
            <person name="Yoshinaga Y."/>
            <person name="Martin F.M."/>
            <person name="Grigoriev I.V."/>
            <person name="Hibbett D.S."/>
        </authorList>
    </citation>
    <scope>NUCLEOTIDE SEQUENCE [LARGE SCALE GENOMIC DNA]</scope>
    <source>
        <strain evidence="2 3">HHB12733</strain>
    </source>
</reference>
<accession>A0A165EHP6</accession>
<dbReference type="Gene3D" id="3.90.550.20">
    <property type="match status" value="1"/>
</dbReference>
<keyword evidence="2" id="KW-0808">Transferase</keyword>
<evidence type="ECO:0000313" key="2">
    <source>
        <dbReference type="EMBL" id="KZT54890.1"/>
    </source>
</evidence>
<dbReference type="EMBL" id="KV424005">
    <property type="protein sequence ID" value="KZT54890.1"/>
    <property type="molecule type" value="Genomic_DNA"/>
</dbReference>
<evidence type="ECO:0000256" key="1">
    <source>
        <dbReference type="ARBA" id="ARBA00009003"/>
    </source>
</evidence>
<evidence type="ECO:0000313" key="3">
    <source>
        <dbReference type="Proteomes" id="UP000076842"/>
    </source>
</evidence>
<name>A0A165EHP6_9BASI</name>
<dbReference type="InterPro" id="IPR007577">
    <property type="entry name" value="GlycoTrfase_DXD_sugar-bd_CS"/>
</dbReference>
<keyword evidence="3" id="KW-1185">Reference proteome</keyword>
<dbReference type="GO" id="GO:0016740">
    <property type="term" value="F:transferase activity"/>
    <property type="evidence" value="ECO:0007669"/>
    <property type="project" value="UniProtKB-KW"/>
</dbReference>
<dbReference type="STRING" id="1353952.A0A165EHP6"/>